<protein>
    <submittedName>
        <fullName evidence="2">Uncharacterized protein</fullName>
    </submittedName>
</protein>
<organism evidence="2 3">
    <name type="scientific">Linnemannia schmuckeri</name>
    <dbReference type="NCBI Taxonomy" id="64567"/>
    <lineage>
        <taxon>Eukaryota</taxon>
        <taxon>Fungi</taxon>
        <taxon>Fungi incertae sedis</taxon>
        <taxon>Mucoromycota</taxon>
        <taxon>Mortierellomycotina</taxon>
        <taxon>Mortierellomycetes</taxon>
        <taxon>Mortierellales</taxon>
        <taxon>Mortierellaceae</taxon>
        <taxon>Linnemannia</taxon>
    </lineage>
</organism>
<proteinExistence type="predicted"/>
<evidence type="ECO:0000256" key="1">
    <source>
        <dbReference type="SAM" id="MobiDB-lite"/>
    </source>
</evidence>
<dbReference type="EMBL" id="JAAAUQ010000754">
    <property type="protein sequence ID" value="KAF9147791.1"/>
    <property type="molecule type" value="Genomic_DNA"/>
</dbReference>
<dbReference type="AlphaFoldDB" id="A0A9P5V909"/>
<evidence type="ECO:0000313" key="3">
    <source>
        <dbReference type="Proteomes" id="UP000748756"/>
    </source>
</evidence>
<sequence length="214" mass="24071">MARLTKNMLECCHKLEVLTVKYVELDDNDLVTLLRGCRAGPGLVRLRLNVQRLSDAVTDAILAHSGTLQSVKIDIHVPNILDMKNGTLEELLSTLKSQPWGCKDLEFPELRIPVSSSSTQNNGDSSGEEDYTLRSKETQEEKEKNARDEEARFEAKGIRLSGMGWKVAKQKIYYYDGLAKEQGAGEVAGVLDVVEELKRVKTVCWNDVRYERLS</sequence>
<dbReference type="Gene3D" id="3.80.10.10">
    <property type="entry name" value="Ribonuclease Inhibitor"/>
    <property type="match status" value="1"/>
</dbReference>
<evidence type="ECO:0000313" key="2">
    <source>
        <dbReference type="EMBL" id="KAF9147791.1"/>
    </source>
</evidence>
<reference evidence="2" key="1">
    <citation type="journal article" date="2020" name="Fungal Divers.">
        <title>Resolving the Mortierellaceae phylogeny through synthesis of multi-gene phylogenetics and phylogenomics.</title>
        <authorList>
            <person name="Vandepol N."/>
            <person name="Liber J."/>
            <person name="Desiro A."/>
            <person name="Na H."/>
            <person name="Kennedy M."/>
            <person name="Barry K."/>
            <person name="Grigoriev I.V."/>
            <person name="Miller A.N."/>
            <person name="O'Donnell K."/>
            <person name="Stajich J.E."/>
            <person name="Bonito G."/>
        </authorList>
    </citation>
    <scope>NUCLEOTIDE SEQUENCE</scope>
    <source>
        <strain evidence="2">NRRL 6426</strain>
    </source>
</reference>
<dbReference type="OrthoDB" id="2336315at2759"/>
<keyword evidence="3" id="KW-1185">Reference proteome</keyword>
<accession>A0A9P5V909</accession>
<feature type="compositionally biased region" description="Low complexity" evidence="1">
    <location>
        <begin position="115"/>
        <end position="125"/>
    </location>
</feature>
<name>A0A9P5V909_9FUNG</name>
<comment type="caution">
    <text evidence="2">The sequence shown here is derived from an EMBL/GenBank/DDBJ whole genome shotgun (WGS) entry which is preliminary data.</text>
</comment>
<gene>
    <name evidence="2" type="ORF">BG015_010509</name>
</gene>
<feature type="region of interest" description="Disordered" evidence="1">
    <location>
        <begin position="113"/>
        <end position="150"/>
    </location>
</feature>
<feature type="compositionally biased region" description="Basic and acidic residues" evidence="1">
    <location>
        <begin position="131"/>
        <end position="150"/>
    </location>
</feature>
<dbReference type="InterPro" id="IPR032675">
    <property type="entry name" value="LRR_dom_sf"/>
</dbReference>
<dbReference type="Proteomes" id="UP000748756">
    <property type="component" value="Unassembled WGS sequence"/>
</dbReference>